<dbReference type="Pfam" id="PF08281">
    <property type="entry name" value="Sigma70_r4_2"/>
    <property type="match status" value="1"/>
</dbReference>
<dbReference type="RefSeq" id="WP_378109994.1">
    <property type="nucleotide sequence ID" value="NZ_JBHSNC010000006.1"/>
</dbReference>
<evidence type="ECO:0000259" key="7">
    <source>
        <dbReference type="Pfam" id="PF08281"/>
    </source>
</evidence>
<dbReference type="Gene3D" id="1.10.10.10">
    <property type="entry name" value="Winged helix-like DNA-binding domain superfamily/Winged helix DNA-binding domain"/>
    <property type="match status" value="1"/>
</dbReference>
<keyword evidence="5" id="KW-0804">Transcription</keyword>
<name>A0ABW0QZ17_9BACL</name>
<dbReference type="EMBL" id="JBHSNC010000006">
    <property type="protein sequence ID" value="MFC5528174.1"/>
    <property type="molecule type" value="Genomic_DNA"/>
</dbReference>
<proteinExistence type="inferred from homology"/>
<gene>
    <name evidence="8" type="ORF">ACFPQ4_01715</name>
</gene>
<keyword evidence="4" id="KW-0238">DNA-binding</keyword>
<protein>
    <submittedName>
        <fullName evidence="8">RNA polymerase sigma factor</fullName>
    </submittedName>
</protein>
<dbReference type="InterPro" id="IPR013325">
    <property type="entry name" value="RNA_pol_sigma_r2"/>
</dbReference>
<dbReference type="SUPFAM" id="SSF88946">
    <property type="entry name" value="Sigma2 domain of RNA polymerase sigma factors"/>
    <property type="match status" value="1"/>
</dbReference>
<dbReference type="PANTHER" id="PTHR43133">
    <property type="entry name" value="RNA POLYMERASE ECF-TYPE SIGMA FACTO"/>
    <property type="match status" value="1"/>
</dbReference>
<reference evidence="9" key="1">
    <citation type="journal article" date="2019" name="Int. J. Syst. Evol. Microbiol.">
        <title>The Global Catalogue of Microorganisms (GCM) 10K type strain sequencing project: providing services to taxonomists for standard genome sequencing and annotation.</title>
        <authorList>
            <consortium name="The Broad Institute Genomics Platform"/>
            <consortium name="The Broad Institute Genome Sequencing Center for Infectious Disease"/>
            <person name="Wu L."/>
            <person name="Ma J."/>
        </authorList>
    </citation>
    <scope>NUCLEOTIDE SEQUENCE [LARGE SCALE GENOMIC DNA]</scope>
    <source>
        <strain evidence="9">CGMCC 1.18578</strain>
    </source>
</reference>
<sequence length="528" mass="61050">MPDTIAKTIQREYLEKLYYFALKKTGSKHDAEDLAQDIASQALLSLAKGSRPDDFSRWLWTIARNRYARWAKEKKRRSGIVFSEVPHDNMPDGQATAENQLLLRENLALLRRELSLLASGYREIVVAYYFEGERLADIAKRLGLPEGTVKRKLHECRKNMREGIEMAREIGLRSFKAEDVHFSKSGPDGKDGTPWRLIQRLIPKNILLAAYRNPLNMEELSLELGISMPYMEEEVNLLKNGTLLKEVAKGRFETDFIIVDRDMQRDIFISAEEVAEKFAPLLIEMLDAALPELERAFELRWERSFILWTLIPMAVDFVAREVLRRNRVPDGYTMRPHDGHWDMVGYEMYTYPYSVKSGHNGAGSKQNTMWFYKIDMQDMWNRAGELSSHEVGVLASVIRDKRMLSDLGSAEQDVMQELGARCFVNLQDEVFTPNFPVFKKDIFAQVSHLANLPQYMHLQAEMDAFYKTIYAVVGRDVPARLTEQLKFVSGEFLYTMRMMSLQYALEKGYIKLPKEPIKSTIAMYMILS</sequence>
<evidence type="ECO:0000256" key="2">
    <source>
        <dbReference type="ARBA" id="ARBA00023015"/>
    </source>
</evidence>
<evidence type="ECO:0000256" key="4">
    <source>
        <dbReference type="ARBA" id="ARBA00023125"/>
    </source>
</evidence>
<dbReference type="InterPro" id="IPR014284">
    <property type="entry name" value="RNA_pol_sigma-70_dom"/>
</dbReference>
<dbReference type="SUPFAM" id="SSF88659">
    <property type="entry name" value="Sigma3 and sigma4 domains of RNA polymerase sigma factors"/>
    <property type="match status" value="1"/>
</dbReference>
<keyword evidence="2" id="KW-0805">Transcription regulation</keyword>
<dbReference type="InterPro" id="IPR039425">
    <property type="entry name" value="RNA_pol_sigma-70-like"/>
</dbReference>
<evidence type="ECO:0000256" key="3">
    <source>
        <dbReference type="ARBA" id="ARBA00023082"/>
    </source>
</evidence>
<evidence type="ECO:0000313" key="8">
    <source>
        <dbReference type="EMBL" id="MFC5528174.1"/>
    </source>
</evidence>
<dbReference type="Gene3D" id="1.10.1740.10">
    <property type="match status" value="1"/>
</dbReference>
<feature type="domain" description="RNA polymerase sigma-70 region 2" evidence="6">
    <location>
        <begin position="11"/>
        <end position="76"/>
    </location>
</feature>
<dbReference type="CDD" id="cd06171">
    <property type="entry name" value="Sigma70_r4"/>
    <property type="match status" value="1"/>
</dbReference>
<evidence type="ECO:0000259" key="6">
    <source>
        <dbReference type="Pfam" id="PF04542"/>
    </source>
</evidence>
<dbReference type="Proteomes" id="UP001596108">
    <property type="component" value="Unassembled WGS sequence"/>
</dbReference>
<keyword evidence="9" id="KW-1185">Reference proteome</keyword>
<dbReference type="Pfam" id="PF04542">
    <property type="entry name" value="Sigma70_r2"/>
    <property type="match status" value="1"/>
</dbReference>
<keyword evidence="3" id="KW-0731">Sigma factor</keyword>
<dbReference type="InterPro" id="IPR013249">
    <property type="entry name" value="RNA_pol_sigma70_r4_t2"/>
</dbReference>
<accession>A0ABW0QZ17</accession>
<comment type="caution">
    <text evidence="8">The sequence shown here is derived from an EMBL/GenBank/DDBJ whole genome shotgun (WGS) entry which is preliminary data.</text>
</comment>
<dbReference type="InterPro" id="IPR007627">
    <property type="entry name" value="RNA_pol_sigma70_r2"/>
</dbReference>
<evidence type="ECO:0000256" key="5">
    <source>
        <dbReference type="ARBA" id="ARBA00023163"/>
    </source>
</evidence>
<dbReference type="InterPro" id="IPR013324">
    <property type="entry name" value="RNA_pol_sigma_r3/r4-like"/>
</dbReference>
<organism evidence="8 9">
    <name type="scientific">Cohnella yongneupensis</name>
    <dbReference type="NCBI Taxonomy" id="425006"/>
    <lineage>
        <taxon>Bacteria</taxon>
        <taxon>Bacillati</taxon>
        <taxon>Bacillota</taxon>
        <taxon>Bacilli</taxon>
        <taxon>Bacillales</taxon>
        <taxon>Paenibacillaceae</taxon>
        <taxon>Cohnella</taxon>
    </lineage>
</organism>
<dbReference type="NCBIfam" id="TIGR02937">
    <property type="entry name" value="sigma70-ECF"/>
    <property type="match status" value="1"/>
</dbReference>
<comment type="similarity">
    <text evidence="1">Belongs to the sigma-70 factor family. ECF subfamily.</text>
</comment>
<feature type="domain" description="RNA polymerase sigma factor 70 region 4 type 2" evidence="7">
    <location>
        <begin position="109"/>
        <end position="159"/>
    </location>
</feature>
<dbReference type="PANTHER" id="PTHR43133:SF8">
    <property type="entry name" value="RNA POLYMERASE SIGMA FACTOR HI_1459-RELATED"/>
    <property type="match status" value="1"/>
</dbReference>
<evidence type="ECO:0000256" key="1">
    <source>
        <dbReference type="ARBA" id="ARBA00010641"/>
    </source>
</evidence>
<evidence type="ECO:0000313" key="9">
    <source>
        <dbReference type="Proteomes" id="UP001596108"/>
    </source>
</evidence>
<dbReference type="InterPro" id="IPR036388">
    <property type="entry name" value="WH-like_DNA-bd_sf"/>
</dbReference>